<keyword evidence="1 2" id="KW-0129">CBS domain</keyword>
<accession>A0A437MNI9</accession>
<reference evidence="5 6" key="1">
    <citation type="submission" date="2019-01" db="EMBL/GenBank/DDBJ databases">
        <authorList>
            <person name="Chen W.-M."/>
        </authorList>
    </citation>
    <scope>NUCLEOTIDE SEQUENCE [LARGE SCALE GENOMIC DNA]</scope>
    <source>
        <strain evidence="5 6">CCP-6</strain>
    </source>
</reference>
<dbReference type="PROSITE" id="PS51371">
    <property type="entry name" value="CBS"/>
    <property type="match status" value="2"/>
</dbReference>
<organism evidence="5 6">
    <name type="scientific">Rhodovarius crocodyli</name>
    <dbReference type="NCBI Taxonomy" id="1979269"/>
    <lineage>
        <taxon>Bacteria</taxon>
        <taxon>Pseudomonadati</taxon>
        <taxon>Pseudomonadota</taxon>
        <taxon>Alphaproteobacteria</taxon>
        <taxon>Acetobacterales</taxon>
        <taxon>Roseomonadaceae</taxon>
        <taxon>Rhodovarius</taxon>
    </lineage>
</organism>
<proteinExistence type="predicted"/>
<dbReference type="PIRSF" id="PIRSF036990">
    <property type="entry name" value="UCP036990_CBS_BON"/>
    <property type="match status" value="1"/>
</dbReference>
<dbReference type="PANTHER" id="PTHR43080">
    <property type="entry name" value="CBS DOMAIN-CONTAINING PROTEIN CBSX3, MITOCHONDRIAL"/>
    <property type="match status" value="1"/>
</dbReference>
<dbReference type="SMART" id="SM00116">
    <property type="entry name" value="CBS"/>
    <property type="match status" value="2"/>
</dbReference>
<sequence>MVPPDPKEVPMSVMPKAAELMTRSVIAISPEMSVDAIARLLSGRGISAAPVLDKAGQVLGVVTEADLIARLAGLKDAPMGFFRSLFTDPVARAERYARTHGVTARDVMTEGAISVGPEATADEIAHVMEEKHIRRVLVVEGGRLLGLVSRADLLRALVGPVTVPQEVPDAELREAVLIAMKREPWANGVYTTVQVEDGVVRFEGFTQHDGVRRGLQVLAMNVPGVRAVLDNTQPMPAGMMAAV</sequence>
<dbReference type="InterPro" id="IPR007055">
    <property type="entry name" value="BON_dom"/>
</dbReference>
<dbReference type="Proteomes" id="UP000282957">
    <property type="component" value="Unassembled WGS sequence"/>
</dbReference>
<dbReference type="InterPro" id="IPR000644">
    <property type="entry name" value="CBS_dom"/>
</dbReference>
<dbReference type="InterPro" id="IPR046342">
    <property type="entry name" value="CBS_dom_sf"/>
</dbReference>
<dbReference type="InterPro" id="IPR051257">
    <property type="entry name" value="Diverse_CBS-Domain"/>
</dbReference>
<evidence type="ECO:0000259" key="3">
    <source>
        <dbReference type="PROSITE" id="PS50914"/>
    </source>
</evidence>
<feature type="domain" description="CBS" evidence="4">
    <location>
        <begin position="21"/>
        <end position="79"/>
    </location>
</feature>
<dbReference type="Gene3D" id="3.10.580.10">
    <property type="entry name" value="CBS-domain"/>
    <property type="match status" value="1"/>
</dbReference>
<evidence type="ECO:0000259" key="4">
    <source>
        <dbReference type="PROSITE" id="PS51371"/>
    </source>
</evidence>
<protein>
    <submittedName>
        <fullName evidence="5">CBS domain-containing protein</fullName>
    </submittedName>
</protein>
<comment type="caution">
    <text evidence="5">The sequence shown here is derived from an EMBL/GenBank/DDBJ whole genome shotgun (WGS) entry which is preliminary data.</text>
</comment>
<dbReference type="Pfam" id="PF00571">
    <property type="entry name" value="CBS"/>
    <property type="match status" value="2"/>
</dbReference>
<dbReference type="PROSITE" id="PS50914">
    <property type="entry name" value="BON"/>
    <property type="match status" value="1"/>
</dbReference>
<dbReference type="SUPFAM" id="SSF54631">
    <property type="entry name" value="CBS-domain pair"/>
    <property type="match status" value="1"/>
</dbReference>
<evidence type="ECO:0000256" key="2">
    <source>
        <dbReference type="PROSITE-ProRule" id="PRU00703"/>
    </source>
</evidence>
<dbReference type="OrthoDB" id="9783590at2"/>
<evidence type="ECO:0000313" key="5">
    <source>
        <dbReference type="EMBL" id="RVT99180.1"/>
    </source>
</evidence>
<dbReference type="EMBL" id="SACL01000001">
    <property type="protein sequence ID" value="RVT99180.1"/>
    <property type="molecule type" value="Genomic_DNA"/>
</dbReference>
<dbReference type="CDD" id="cd04586">
    <property type="entry name" value="CBS_pair_BON_assoc"/>
    <property type="match status" value="1"/>
</dbReference>
<keyword evidence="6" id="KW-1185">Reference proteome</keyword>
<dbReference type="PANTHER" id="PTHR43080:SF29">
    <property type="entry name" value="OS02G0818000 PROTEIN"/>
    <property type="match status" value="1"/>
</dbReference>
<dbReference type="AlphaFoldDB" id="A0A437MNI9"/>
<feature type="domain" description="BON" evidence="3">
    <location>
        <begin position="168"/>
        <end position="236"/>
    </location>
</feature>
<evidence type="ECO:0000256" key="1">
    <source>
        <dbReference type="ARBA" id="ARBA00023122"/>
    </source>
</evidence>
<evidence type="ECO:0000313" key="6">
    <source>
        <dbReference type="Proteomes" id="UP000282957"/>
    </source>
</evidence>
<feature type="domain" description="CBS" evidence="4">
    <location>
        <begin position="108"/>
        <end position="163"/>
    </location>
</feature>
<gene>
    <name evidence="5" type="ORF">EOD42_03520</name>
</gene>
<dbReference type="InterPro" id="IPR017080">
    <property type="entry name" value="UCP036990_CBS_BON"/>
</dbReference>
<name>A0A437MNI9_9PROT</name>